<dbReference type="CDD" id="cd02164">
    <property type="entry name" value="PPAT_CoAS"/>
    <property type="match status" value="1"/>
</dbReference>
<dbReference type="PANTHER" id="PTHR10695:SF46">
    <property type="entry name" value="BIFUNCTIONAL COENZYME A SYNTHASE-RELATED"/>
    <property type="match status" value="1"/>
</dbReference>
<dbReference type="OrthoDB" id="330671at2759"/>
<name>A0A9P5XAZ3_9AGAR</name>
<protein>
    <submittedName>
        <fullName evidence="2">Nucleotidylyl transferase</fullName>
    </submittedName>
</protein>
<dbReference type="InterPro" id="IPR004821">
    <property type="entry name" value="Cyt_trans-like"/>
</dbReference>
<reference evidence="2" key="1">
    <citation type="submission" date="2020-11" db="EMBL/GenBank/DDBJ databases">
        <authorList>
            <consortium name="DOE Joint Genome Institute"/>
            <person name="Ahrendt S."/>
            <person name="Riley R."/>
            <person name="Andreopoulos W."/>
            <person name="Labutti K."/>
            <person name="Pangilinan J."/>
            <person name="Ruiz-Duenas F.J."/>
            <person name="Barrasa J.M."/>
            <person name="Sanchez-Garcia M."/>
            <person name="Camarero S."/>
            <person name="Miyauchi S."/>
            <person name="Serrano A."/>
            <person name="Linde D."/>
            <person name="Babiker R."/>
            <person name="Drula E."/>
            <person name="Ayuso-Fernandez I."/>
            <person name="Pacheco R."/>
            <person name="Padilla G."/>
            <person name="Ferreira P."/>
            <person name="Barriuso J."/>
            <person name="Kellner H."/>
            <person name="Castanera R."/>
            <person name="Alfaro M."/>
            <person name="Ramirez L."/>
            <person name="Pisabarro A.G."/>
            <person name="Kuo A."/>
            <person name="Tritt A."/>
            <person name="Lipzen A."/>
            <person name="He G."/>
            <person name="Yan M."/>
            <person name="Ng V."/>
            <person name="Cullen D."/>
            <person name="Martin F."/>
            <person name="Rosso M.-N."/>
            <person name="Henrissat B."/>
            <person name="Hibbett D."/>
            <person name="Martinez A.T."/>
            <person name="Grigoriev I.V."/>
        </authorList>
    </citation>
    <scope>NUCLEOTIDE SEQUENCE</scope>
    <source>
        <strain evidence="2">MF-IS2</strain>
    </source>
</reference>
<comment type="caution">
    <text evidence="2">The sequence shown here is derived from an EMBL/GenBank/DDBJ whole genome shotgun (WGS) entry which is preliminary data.</text>
</comment>
<feature type="domain" description="Cytidyltransferase-like" evidence="1">
    <location>
        <begin position="219"/>
        <end position="368"/>
    </location>
</feature>
<dbReference type="SUPFAM" id="SSF52374">
    <property type="entry name" value="Nucleotidylyl transferase"/>
    <property type="match status" value="1"/>
</dbReference>
<evidence type="ECO:0000313" key="3">
    <source>
        <dbReference type="Proteomes" id="UP000807342"/>
    </source>
</evidence>
<evidence type="ECO:0000259" key="1">
    <source>
        <dbReference type="Pfam" id="PF01467"/>
    </source>
</evidence>
<dbReference type="Gene3D" id="3.40.50.620">
    <property type="entry name" value="HUPs"/>
    <property type="match status" value="1"/>
</dbReference>
<evidence type="ECO:0000313" key="2">
    <source>
        <dbReference type="EMBL" id="KAF9448022.1"/>
    </source>
</evidence>
<dbReference type="AlphaFoldDB" id="A0A9P5XAZ3"/>
<keyword evidence="3" id="KW-1185">Reference proteome</keyword>
<dbReference type="Proteomes" id="UP000807342">
    <property type="component" value="Unassembled WGS sequence"/>
</dbReference>
<dbReference type="InterPro" id="IPR014729">
    <property type="entry name" value="Rossmann-like_a/b/a_fold"/>
</dbReference>
<proteinExistence type="predicted"/>
<keyword evidence="2" id="KW-0808">Transferase</keyword>
<dbReference type="PANTHER" id="PTHR10695">
    <property type="entry name" value="DEPHOSPHO-COA KINASE-RELATED"/>
    <property type="match status" value="1"/>
</dbReference>
<accession>A0A9P5XAZ3</accession>
<organism evidence="2 3">
    <name type="scientific">Macrolepiota fuliginosa MF-IS2</name>
    <dbReference type="NCBI Taxonomy" id="1400762"/>
    <lineage>
        <taxon>Eukaryota</taxon>
        <taxon>Fungi</taxon>
        <taxon>Dikarya</taxon>
        <taxon>Basidiomycota</taxon>
        <taxon>Agaricomycotina</taxon>
        <taxon>Agaricomycetes</taxon>
        <taxon>Agaricomycetidae</taxon>
        <taxon>Agaricales</taxon>
        <taxon>Agaricineae</taxon>
        <taxon>Agaricaceae</taxon>
        <taxon>Macrolepiota</taxon>
    </lineage>
</organism>
<gene>
    <name evidence="2" type="ORF">P691DRAFT_792954</name>
</gene>
<dbReference type="EMBL" id="MU151176">
    <property type="protein sequence ID" value="KAF9448022.1"/>
    <property type="molecule type" value="Genomic_DNA"/>
</dbReference>
<dbReference type="GO" id="GO:0015937">
    <property type="term" value="P:coenzyme A biosynthetic process"/>
    <property type="evidence" value="ECO:0007669"/>
    <property type="project" value="TreeGrafter"/>
</dbReference>
<sequence>MSEYQQYSIREAFFCPENFSCIWLFLSTTDVSLFPDFPESLLVDNALLLATLPSLSTPQFLVPVITHATSTTRKRLVIVLFSRFFNTETPHSHLDQGYLASQAISHTDRWRAVQEILTYVYVQATKVAQDMGKVLMEIDVLLKGMNEDVDENLGVGMEIGFRVSGDAIPVPLPESVNLLRSSYIRAGERDPAAHSVITTEASTAGNVYNRPTTYPVSALGGTFDHLHAGHKILLSMAAWITSDKLIVGMTDDALLQNKANKHVMEDLTQRTRRVRQFLEFFKPGLLYDIVPINDVYGPTAWDPNIQALVVSKETLSGAAQIAKYRENKSFPALDVFVIDVISATSANLDHQDAMWLKSAKLSSTFIRQWIVDNEVQQ</sequence>
<dbReference type="Pfam" id="PF01467">
    <property type="entry name" value="CTP_transf_like"/>
    <property type="match status" value="1"/>
</dbReference>
<dbReference type="GO" id="GO:0004140">
    <property type="term" value="F:dephospho-CoA kinase activity"/>
    <property type="evidence" value="ECO:0007669"/>
    <property type="project" value="TreeGrafter"/>
</dbReference>